<accession>A0A443SPI7</accession>
<comment type="pathway">
    <text evidence="2 9">Protein modification; protein glycosylation.</text>
</comment>
<keyword evidence="7 9" id="KW-1133">Transmembrane helix</keyword>
<comment type="similarity">
    <text evidence="3 9">Belongs to the DDOST 48 kDa subunit family.</text>
</comment>
<keyword evidence="5 9" id="KW-0812">Transmembrane</keyword>
<evidence type="ECO:0000256" key="9">
    <source>
        <dbReference type="RuleBase" id="RU361142"/>
    </source>
</evidence>
<proteinExistence type="inferred from homology"/>
<comment type="subcellular location">
    <subcellularLocation>
        <location evidence="1 9">Endoplasmic reticulum membrane</location>
        <topology evidence="1 9">Single-pass type I membrane protein</topology>
    </subcellularLocation>
</comment>
<dbReference type="VEuPathDB" id="VectorBase:LDEU002599"/>
<feature type="chain" id="PRO_5018820962" description="Dolichyl-diphosphooligosaccharide--protein glycosyltransferase 48 kDa subunit" evidence="9">
    <location>
        <begin position="23"/>
        <end position="436"/>
    </location>
</feature>
<evidence type="ECO:0000256" key="6">
    <source>
        <dbReference type="ARBA" id="ARBA00022824"/>
    </source>
</evidence>
<dbReference type="OrthoDB" id="29105at2759"/>
<dbReference type="PANTHER" id="PTHR10830:SF0">
    <property type="entry name" value="DOLICHYL-DIPHOSPHOOLIGOSACCHARIDE--PROTEIN GLYCOSYLTRANSFERASE 48 KDA SUBUNIT"/>
    <property type="match status" value="1"/>
</dbReference>
<dbReference type="GO" id="GO:0018279">
    <property type="term" value="P:protein N-linked glycosylation via asparagine"/>
    <property type="evidence" value="ECO:0007669"/>
    <property type="project" value="UniProtKB-UniRule"/>
</dbReference>
<dbReference type="STRING" id="299467.A0A443SPI7"/>
<dbReference type="PANTHER" id="PTHR10830">
    <property type="entry name" value="DOLICHYL-DIPHOSPHOOLIGOSACCHARIDE--PROTEIN GLYCOSYLTRANSFERASE 48 KDA SUBUNIT"/>
    <property type="match status" value="1"/>
</dbReference>
<dbReference type="InterPro" id="IPR005013">
    <property type="entry name" value="DDOST_48_kDa_subunit"/>
</dbReference>
<evidence type="ECO:0000259" key="10">
    <source>
        <dbReference type="Pfam" id="PF03345"/>
    </source>
</evidence>
<keyword evidence="9" id="KW-0732">Signal</keyword>
<reference evidence="12 13" key="1">
    <citation type="journal article" date="2018" name="Gigascience">
        <title>Genomes of trombidid mites reveal novel predicted allergens and laterally-transferred genes associated with secondary metabolism.</title>
        <authorList>
            <person name="Dong X."/>
            <person name="Chaisiri K."/>
            <person name="Xia D."/>
            <person name="Armstrong S.D."/>
            <person name="Fang Y."/>
            <person name="Donnelly M.J."/>
            <person name="Kadowaki T."/>
            <person name="McGarry J.W."/>
            <person name="Darby A.C."/>
            <person name="Makepeace B.L."/>
        </authorList>
    </citation>
    <scope>NUCLEOTIDE SEQUENCE [LARGE SCALE GENOMIC DNA]</scope>
    <source>
        <strain evidence="12">UoL-UT</strain>
    </source>
</reference>
<feature type="domain" description="OST48 N-terminal" evidence="10">
    <location>
        <begin position="25"/>
        <end position="278"/>
    </location>
</feature>
<keyword evidence="13" id="KW-1185">Reference proteome</keyword>
<keyword evidence="8 9" id="KW-0472">Membrane</keyword>
<name>A0A443SPI7_9ACAR</name>
<evidence type="ECO:0000256" key="7">
    <source>
        <dbReference type="ARBA" id="ARBA00022989"/>
    </source>
</evidence>
<comment type="function">
    <text evidence="9">Subunit of the oligosaccharyl transferase (OST) complex that catalyzes the initial transfer of a defined glycan (Glc(3)Man(9)GlcNAc(2) in eukaryotes) from the lipid carrier dolichol-pyrophosphate to an asparagine residue within an Asn-X-Ser/Thr consensus motif in nascent polypeptide chains, the first step in protein N-glycosylation. N-glycosylation occurs cotranslationally and the complex associates with the Sec61 complex at the channel-forming translocon complex that mediates protein translocation across the endoplasmic reticulum (ER).</text>
</comment>
<dbReference type="InterPro" id="IPR055459">
    <property type="entry name" value="OST48_MD"/>
</dbReference>
<dbReference type="GO" id="GO:0008250">
    <property type="term" value="C:oligosaccharyltransferase complex"/>
    <property type="evidence" value="ECO:0007669"/>
    <property type="project" value="TreeGrafter"/>
</dbReference>
<comment type="subunit">
    <text evidence="9">Component of the oligosaccharyltransferase (OST) complex.</text>
</comment>
<dbReference type="Pfam" id="PF23358">
    <property type="entry name" value="OST48_MD"/>
    <property type="match status" value="1"/>
</dbReference>
<dbReference type="InterPro" id="IPR055457">
    <property type="entry name" value="OST48_N"/>
</dbReference>
<keyword evidence="6 9" id="KW-0256">Endoplasmic reticulum</keyword>
<gene>
    <name evidence="12" type="ORF">B4U80_02193</name>
</gene>
<evidence type="ECO:0000313" key="13">
    <source>
        <dbReference type="Proteomes" id="UP000288716"/>
    </source>
</evidence>
<feature type="domain" description="OST48 middle" evidence="11">
    <location>
        <begin position="292"/>
        <end position="429"/>
    </location>
</feature>
<comment type="caution">
    <text evidence="12">The sequence shown here is derived from an EMBL/GenBank/DDBJ whole genome shotgun (WGS) entry which is preliminary data.</text>
</comment>
<dbReference type="GO" id="GO:0016740">
    <property type="term" value="F:transferase activity"/>
    <property type="evidence" value="ECO:0007669"/>
    <property type="project" value="UniProtKB-KW"/>
</dbReference>
<evidence type="ECO:0000313" key="12">
    <source>
        <dbReference type="EMBL" id="RWS29441.1"/>
    </source>
</evidence>
<dbReference type="Pfam" id="PF03345">
    <property type="entry name" value="OST48_N"/>
    <property type="match status" value="1"/>
</dbReference>
<evidence type="ECO:0000259" key="11">
    <source>
        <dbReference type="Pfam" id="PF23358"/>
    </source>
</evidence>
<evidence type="ECO:0000256" key="3">
    <source>
        <dbReference type="ARBA" id="ARBA00008743"/>
    </source>
</evidence>
<evidence type="ECO:0000256" key="1">
    <source>
        <dbReference type="ARBA" id="ARBA00004115"/>
    </source>
</evidence>
<dbReference type="Proteomes" id="UP000288716">
    <property type="component" value="Unassembled WGS sequence"/>
</dbReference>
<feature type="signal peptide" evidence="9">
    <location>
        <begin position="1"/>
        <end position="22"/>
    </location>
</feature>
<feature type="transmembrane region" description="Helical" evidence="9">
    <location>
        <begin position="405"/>
        <end position="427"/>
    </location>
</feature>
<dbReference type="EMBL" id="NCKV01000916">
    <property type="protein sequence ID" value="RWS29441.1"/>
    <property type="molecule type" value="Genomic_DNA"/>
</dbReference>
<keyword evidence="12" id="KW-0808">Transferase</keyword>
<evidence type="ECO:0000256" key="5">
    <source>
        <dbReference type="ARBA" id="ARBA00022692"/>
    </source>
</evidence>
<evidence type="ECO:0000256" key="2">
    <source>
        <dbReference type="ARBA" id="ARBA00004922"/>
    </source>
</evidence>
<evidence type="ECO:0000256" key="8">
    <source>
        <dbReference type="ARBA" id="ARBA00023136"/>
    </source>
</evidence>
<evidence type="ECO:0000256" key="4">
    <source>
        <dbReference type="ARBA" id="ARBA00013350"/>
    </source>
</evidence>
<dbReference type="UniPathway" id="UPA00378"/>
<organism evidence="12 13">
    <name type="scientific">Leptotrombidium deliense</name>
    <dbReference type="NCBI Taxonomy" id="299467"/>
    <lineage>
        <taxon>Eukaryota</taxon>
        <taxon>Metazoa</taxon>
        <taxon>Ecdysozoa</taxon>
        <taxon>Arthropoda</taxon>
        <taxon>Chelicerata</taxon>
        <taxon>Arachnida</taxon>
        <taxon>Acari</taxon>
        <taxon>Acariformes</taxon>
        <taxon>Trombidiformes</taxon>
        <taxon>Prostigmata</taxon>
        <taxon>Anystina</taxon>
        <taxon>Parasitengona</taxon>
        <taxon>Trombiculoidea</taxon>
        <taxon>Trombiculidae</taxon>
        <taxon>Leptotrombidium</taxon>
    </lineage>
</organism>
<dbReference type="AlphaFoldDB" id="A0A443SPI7"/>
<protein>
    <recommendedName>
        <fullName evidence="4 9">Dolichyl-diphosphooligosaccharide--protein glycosyltransferase 48 kDa subunit</fullName>
        <shortName evidence="9">Oligosaccharyl transferase 48 kDa subunit</shortName>
    </recommendedName>
</protein>
<sequence length="436" mass="48600">MAFRYILLLFSLLVSTVDFALCGGETLVLVDNLATRETHSLFFKALQERGFQLTFRTADDPALSLTKYGEYLYKHLILFCPSVEEFGGSVSVAAITEFVDNGGNVLVATSTDVGDAIRDFAVECGLEIDEAGSNVIDHLNYDVNDDGHHTLIVADTANLLSAQTIVGNKASLNPILFEGTGMISDQNNPLVLDILMASSTAYSYNPSKRITEYPHAVGKNTLLISALQARNNARVLFTGSIALFSDKFFRSGVQKAGSSQKFDKSGNEALSVALSKWVFKEEGVLRVGKVEHRIVGEKNAPAAYTVMDDVVYSVEIERLKDGKWVAYEANDVQLEFVRIDPFIRTLMKKDGNKYVAKFKIPDVYGVFKFVIDYSRIGFTHLHSSTQVSVRPLQHTQYERFIRSAYPYYISAFSMMFGVFLFSCIFLYHKDGKDKPE</sequence>